<evidence type="ECO:0000313" key="2">
    <source>
        <dbReference type="EMBL" id="GLH70745.1"/>
    </source>
</evidence>
<gene>
    <name evidence="2" type="ORF">GETHPA_22780</name>
</gene>
<proteinExistence type="predicted"/>
<evidence type="ECO:0000256" key="1">
    <source>
        <dbReference type="SAM" id="SignalP"/>
    </source>
</evidence>
<dbReference type="PROSITE" id="PS51257">
    <property type="entry name" value="PROKAR_LIPOPROTEIN"/>
    <property type="match status" value="1"/>
</dbReference>
<feature type="chain" id="PRO_5045122194" description="Ig-like domain-containing protein" evidence="1">
    <location>
        <begin position="21"/>
        <end position="363"/>
    </location>
</feature>
<organism evidence="2 3">
    <name type="scientific">Geothrix rubra</name>
    <dbReference type="NCBI Taxonomy" id="2927977"/>
    <lineage>
        <taxon>Bacteria</taxon>
        <taxon>Pseudomonadati</taxon>
        <taxon>Acidobacteriota</taxon>
        <taxon>Holophagae</taxon>
        <taxon>Holophagales</taxon>
        <taxon>Holophagaceae</taxon>
        <taxon>Geothrix</taxon>
    </lineage>
</organism>
<name>A0ABQ5Q9F6_9BACT</name>
<accession>A0ABQ5Q9F6</accession>
<evidence type="ECO:0008006" key="4">
    <source>
        <dbReference type="Google" id="ProtNLM"/>
    </source>
</evidence>
<feature type="signal peptide" evidence="1">
    <location>
        <begin position="1"/>
        <end position="20"/>
    </location>
</feature>
<sequence length="363" mass="36931">MASLPRLAPVVLLLASFACGGGGSKSSATDGLHLNQTGTRMATEDGFQFSATDDGGHAVSVVWTVVEGGAGGSIDAQGYYTAPAAPGTFHVMASRGGVSVTATVQVVPGSPEIFVNPGGSPRLATGGSQLFRALFNDLGNHAVAWSLSGGGQLDPDGFFTAPATPGTCTLTATSLADPTLQKTLQIVVEAPSQPYFVMLWGVARFPAGTTQFFDQGLGGISDTRIAWSLSGGGSVNPDGVVTLPDQPGTIQLQMRSVGSPTVIQTVPIEVTAATDPVKATVLISPATAQVTPGGTLAFTATVGGLPPRQRPVQWWLLEGRGTGGILTSDGHYTAPTTPGTYHVVVTPLAEQRIRAVATVVVGP</sequence>
<evidence type="ECO:0000313" key="3">
    <source>
        <dbReference type="Proteomes" id="UP001165089"/>
    </source>
</evidence>
<keyword evidence="1" id="KW-0732">Signal</keyword>
<protein>
    <recommendedName>
        <fullName evidence="4">Ig-like domain-containing protein</fullName>
    </recommendedName>
</protein>
<comment type="caution">
    <text evidence="2">The sequence shown here is derived from an EMBL/GenBank/DDBJ whole genome shotgun (WGS) entry which is preliminary data.</text>
</comment>
<dbReference type="Proteomes" id="UP001165089">
    <property type="component" value="Unassembled WGS sequence"/>
</dbReference>
<dbReference type="EMBL" id="BSDD01000004">
    <property type="protein sequence ID" value="GLH70745.1"/>
    <property type="molecule type" value="Genomic_DNA"/>
</dbReference>
<dbReference type="RefSeq" id="WP_285726270.1">
    <property type="nucleotide sequence ID" value="NZ_BSDD01000004.1"/>
</dbReference>
<keyword evidence="3" id="KW-1185">Reference proteome</keyword>
<reference evidence="2 3" key="1">
    <citation type="journal article" date="2023" name="Antonie Van Leeuwenhoek">
        <title>Mesoterricola silvestris gen. nov., sp. nov., Mesoterricola sediminis sp. nov., Geothrix oryzae sp. nov., Geothrix edaphica sp. nov., Geothrix rubra sp. nov., and Geothrix limicola sp. nov., six novel members of Acidobacteriota isolated from soils.</title>
        <authorList>
            <person name="Itoh H."/>
            <person name="Sugisawa Y."/>
            <person name="Mise K."/>
            <person name="Xu Z."/>
            <person name="Kuniyasu M."/>
            <person name="Ushijima N."/>
            <person name="Kawano K."/>
            <person name="Kobayashi E."/>
            <person name="Shiratori Y."/>
            <person name="Masuda Y."/>
            <person name="Senoo K."/>
        </authorList>
    </citation>
    <scope>NUCLEOTIDE SEQUENCE [LARGE SCALE GENOMIC DNA]</scope>
    <source>
        <strain evidence="2 3">Red803</strain>
    </source>
</reference>